<organism evidence="1">
    <name type="scientific">Anguilla anguilla</name>
    <name type="common">European freshwater eel</name>
    <name type="synonym">Muraena anguilla</name>
    <dbReference type="NCBI Taxonomy" id="7936"/>
    <lineage>
        <taxon>Eukaryota</taxon>
        <taxon>Metazoa</taxon>
        <taxon>Chordata</taxon>
        <taxon>Craniata</taxon>
        <taxon>Vertebrata</taxon>
        <taxon>Euteleostomi</taxon>
        <taxon>Actinopterygii</taxon>
        <taxon>Neopterygii</taxon>
        <taxon>Teleostei</taxon>
        <taxon>Anguilliformes</taxon>
        <taxon>Anguillidae</taxon>
        <taxon>Anguilla</taxon>
    </lineage>
</organism>
<proteinExistence type="predicted"/>
<protein>
    <submittedName>
        <fullName evidence="1">Uncharacterized protein</fullName>
    </submittedName>
</protein>
<dbReference type="AlphaFoldDB" id="A0A0E9W217"/>
<name>A0A0E9W217_ANGAN</name>
<dbReference type="EMBL" id="GBXM01024148">
    <property type="protein sequence ID" value="JAH84429.1"/>
    <property type="molecule type" value="Transcribed_RNA"/>
</dbReference>
<evidence type="ECO:0000313" key="1">
    <source>
        <dbReference type="EMBL" id="JAH84429.1"/>
    </source>
</evidence>
<accession>A0A0E9W217</accession>
<sequence>MNRCMVILGAVMRFLGKNSSHANGGKKKINYRLPPSQRWGTTCTMFSKGALLCEYVLIR</sequence>
<reference evidence="1" key="2">
    <citation type="journal article" date="2015" name="Fish Shellfish Immunol.">
        <title>Early steps in the European eel (Anguilla anguilla)-Vibrio vulnificus interaction in the gills: Role of the RtxA13 toxin.</title>
        <authorList>
            <person name="Callol A."/>
            <person name="Pajuelo D."/>
            <person name="Ebbesson L."/>
            <person name="Teles M."/>
            <person name="MacKenzie S."/>
            <person name="Amaro C."/>
        </authorList>
    </citation>
    <scope>NUCLEOTIDE SEQUENCE</scope>
</reference>
<reference evidence="1" key="1">
    <citation type="submission" date="2014-11" db="EMBL/GenBank/DDBJ databases">
        <authorList>
            <person name="Amaro Gonzalez C."/>
        </authorList>
    </citation>
    <scope>NUCLEOTIDE SEQUENCE</scope>
</reference>